<sequence length="229" mass="26447">MKKKLVILLIIVSLILTFTYKYIPFKAIIDEFVFNIFKPKFIVSENFSKVDNNKNGVADVLDIVNGADKEVLNKTKYISNYYSGGYPPDKEGVCTDVIWRGFKTANINLKDLIDQDIKSNIKLYPRVEGKPDPNIDFRRVPNQDVFFSRYALSLTTKVKARNSENLKEWQPGDIVIFGQGHVGIIFDKRDKNGIPYVIHNIKPHASILKLSYFTTPIHGHYRWKFKNKT</sequence>
<dbReference type="RefSeq" id="WP_268055876.1">
    <property type="nucleotide sequence ID" value="NZ_CP086239.1"/>
</dbReference>
<dbReference type="Pfam" id="PF06940">
    <property type="entry name" value="DUF1287"/>
    <property type="match status" value="1"/>
</dbReference>
<dbReference type="AlphaFoldDB" id="A0AA47EER5"/>
<reference evidence="1" key="1">
    <citation type="submission" date="2021-11" db="EMBL/GenBank/DDBJ databases">
        <title>Clostridia strains as spoilage organisms.</title>
        <authorList>
            <person name="Wambui J."/>
            <person name="Stevens M.J.A."/>
            <person name="Stephan R."/>
        </authorList>
    </citation>
    <scope>NUCLEOTIDE SEQUENCE</scope>
    <source>
        <strain evidence="1">CF009</strain>
    </source>
</reference>
<dbReference type="EMBL" id="CP086239">
    <property type="protein sequence ID" value="WAG58859.1"/>
    <property type="molecule type" value="Genomic_DNA"/>
</dbReference>
<evidence type="ECO:0000313" key="1">
    <source>
        <dbReference type="EMBL" id="WAG58859.1"/>
    </source>
</evidence>
<dbReference type="Proteomes" id="UP001164733">
    <property type="component" value="Chromosome"/>
</dbReference>
<name>A0AA47EER5_9CLOT</name>
<proteinExistence type="predicted"/>
<evidence type="ECO:0000313" key="2">
    <source>
        <dbReference type="Proteomes" id="UP001164733"/>
    </source>
</evidence>
<dbReference type="InterPro" id="IPR009706">
    <property type="entry name" value="DUF1287"/>
</dbReference>
<protein>
    <submittedName>
        <fullName evidence="1">DUF1287 domain-containing protein</fullName>
    </submittedName>
</protein>
<accession>A0AA47EER5</accession>
<gene>
    <name evidence="1" type="ORF">LL038_14495</name>
</gene>
<organism evidence="1 2">
    <name type="scientific">Clostridium estertheticum</name>
    <dbReference type="NCBI Taxonomy" id="238834"/>
    <lineage>
        <taxon>Bacteria</taxon>
        <taxon>Bacillati</taxon>
        <taxon>Bacillota</taxon>
        <taxon>Clostridia</taxon>
        <taxon>Eubacteriales</taxon>
        <taxon>Clostridiaceae</taxon>
        <taxon>Clostridium</taxon>
    </lineage>
</organism>